<dbReference type="InterPro" id="IPR000863">
    <property type="entry name" value="Sulfotransferase_dom"/>
</dbReference>
<organism evidence="2 3">
    <name type="scientific">Autumnicola psychrophila</name>
    <dbReference type="NCBI Taxonomy" id="3075592"/>
    <lineage>
        <taxon>Bacteria</taxon>
        <taxon>Pseudomonadati</taxon>
        <taxon>Bacteroidota</taxon>
        <taxon>Flavobacteriia</taxon>
        <taxon>Flavobacteriales</taxon>
        <taxon>Flavobacteriaceae</taxon>
        <taxon>Autumnicola</taxon>
    </lineage>
</organism>
<evidence type="ECO:0000313" key="2">
    <source>
        <dbReference type="EMBL" id="MDT0686588.1"/>
    </source>
</evidence>
<evidence type="ECO:0000313" key="3">
    <source>
        <dbReference type="Proteomes" id="UP001253848"/>
    </source>
</evidence>
<protein>
    <submittedName>
        <fullName evidence="2">Sulfotransferase domain-containing protein</fullName>
    </submittedName>
</protein>
<keyword evidence="3" id="KW-1185">Reference proteome</keyword>
<sequence length="264" mass="30702">MEKNIKLISIMGYARSGTTFLGTYASHCGEKVFFAGEIDKGIEKYLANRPSLCSCGESYQECPVWSKILPEISKENLNLEFIFEKIHELTGATIIIDSSKNLEYIKKFKKIFGSNFYTIHLKRNPKGVILSRMNNRMRRIKAGKHPKPQLASKYTLMALYDSLEWSYHNYWMEKVKEKERNLNLTYDSFETELPEKINSFFDDMDVSKGDDFLENHVVYGANGRLNYSKEIKVNKSWRKKLSGYQKGLVNISTLPIRSLYGYKF</sequence>
<dbReference type="RefSeq" id="WP_311499912.1">
    <property type="nucleotide sequence ID" value="NZ_JAVRHN010000006.1"/>
</dbReference>
<dbReference type="InterPro" id="IPR027417">
    <property type="entry name" value="P-loop_NTPase"/>
</dbReference>
<comment type="caution">
    <text evidence="2">The sequence shown here is derived from an EMBL/GenBank/DDBJ whole genome shotgun (WGS) entry which is preliminary data.</text>
</comment>
<reference evidence="2 3" key="1">
    <citation type="submission" date="2023-09" db="EMBL/GenBank/DDBJ databases">
        <authorList>
            <person name="Rey-Velasco X."/>
        </authorList>
    </citation>
    <scope>NUCLEOTIDE SEQUENCE [LARGE SCALE GENOMIC DNA]</scope>
    <source>
        <strain evidence="2 3">F225</strain>
    </source>
</reference>
<evidence type="ECO:0000259" key="1">
    <source>
        <dbReference type="Pfam" id="PF00685"/>
    </source>
</evidence>
<dbReference type="EMBL" id="JAVRHN010000006">
    <property type="protein sequence ID" value="MDT0686588.1"/>
    <property type="molecule type" value="Genomic_DNA"/>
</dbReference>
<dbReference type="Proteomes" id="UP001253848">
    <property type="component" value="Unassembled WGS sequence"/>
</dbReference>
<name>A0ABU3DS94_9FLAO</name>
<dbReference type="SUPFAM" id="SSF52540">
    <property type="entry name" value="P-loop containing nucleoside triphosphate hydrolases"/>
    <property type="match status" value="1"/>
</dbReference>
<proteinExistence type="predicted"/>
<feature type="domain" description="Sulfotransferase" evidence="1">
    <location>
        <begin position="9"/>
        <end position="202"/>
    </location>
</feature>
<dbReference type="Pfam" id="PF00685">
    <property type="entry name" value="Sulfotransfer_1"/>
    <property type="match status" value="1"/>
</dbReference>
<dbReference type="Gene3D" id="3.40.50.300">
    <property type="entry name" value="P-loop containing nucleotide triphosphate hydrolases"/>
    <property type="match status" value="1"/>
</dbReference>
<gene>
    <name evidence="2" type="ORF">RM541_09425</name>
</gene>
<accession>A0ABU3DS94</accession>